<evidence type="ECO:0000313" key="7">
    <source>
        <dbReference type="Proteomes" id="UP001219349"/>
    </source>
</evidence>
<evidence type="ECO:0000256" key="1">
    <source>
        <dbReference type="ARBA" id="ARBA00022723"/>
    </source>
</evidence>
<evidence type="ECO:0000256" key="2">
    <source>
        <dbReference type="ARBA" id="ARBA00022801"/>
    </source>
</evidence>
<name>A0ABY7SMC6_9RHOB</name>
<evidence type="ECO:0000313" key="6">
    <source>
        <dbReference type="EMBL" id="WCR07961.1"/>
    </source>
</evidence>
<dbReference type="InterPro" id="IPR004843">
    <property type="entry name" value="Calcineurin-like_PHP"/>
</dbReference>
<keyword evidence="2" id="KW-0378">Hydrolase</keyword>
<dbReference type="Gene3D" id="3.60.21.10">
    <property type="match status" value="1"/>
</dbReference>
<dbReference type="Pfam" id="PF00149">
    <property type="entry name" value="Metallophos"/>
    <property type="match status" value="1"/>
</dbReference>
<keyword evidence="7" id="KW-1185">Reference proteome</keyword>
<organism evidence="6 7">
    <name type="scientific">Paracoccus fistulariae</name>
    <dbReference type="NCBI Taxonomy" id="658446"/>
    <lineage>
        <taxon>Bacteria</taxon>
        <taxon>Pseudomonadati</taxon>
        <taxon>Pseudomonadota</taxon>
        <taxon>Alphaproteobacteria</taxon>
        <taxon>Rhodobacterales</taxon>
        <taxon>Paracoccaceae</taxon>
        <taxon>Paracoccus</taxon>
    </lineage>
</organism>
<dbReference type="SUPFAM" id="SSF56300">
    <property type="entry name" value="Metallo-dependent phosphatases"/>
    <property type="match status" value="1"/>
</dbReference>
<accession>A0ABY7SMC6</accession>
<dbReference type="Proteomes" id="UP001219349">
    <property type="component" value="Chromosome"/>
</dbReference>
<evidence type="ECO:0000259" key="5">
    <source>
        <dbReference type="Pfam" id="PF00149"/>
    </source>
</evidence>
<feature type="domain" description="Calcineurin-like phosphoesterase" evidence="5">
    <location>
        <begin position="3"/>
        <end position="186"/>
    </location>
</feature>
<dbReference type="InterPro" id="IPR029052">
    <property type="entry name" value="Metallo-depent_PP-like"/>
</dbReference>
<keyword evidence="3" id="KW-0408">Iron</keyword>
<evidence type="ECO:0000256" key="4">
    <source>
        <dbReference type="ARBA" id="ARBA00025742"/>
    </source>
</evidence>
<reference evidence="6 7" key="1">
    <citation type="submission" date="2021-01" db="EMBL/GenBank/DDBJ databases">
        <title>Biogeographic distribution of Paracoccus.</title>
        <authorList>
            <person name="Hollensteiner J."/>
            <person name="Leineberger J."/>
            <person name="Brinkhoff T."/>
            <person name="Daniel R."/>
        </authorList>
    </citation>
    <scope>NUCLEOTIDE SEQUENCE [LARGE SCALE GENOMIC DNA]</scope>
    <source>
        <strain evidence="6 7">KCTC 22803</strain>
    </source>
</reference>
<dbReference type="InterPro" id="IPR050884">
    <property type="entry name" value="CNP_phosphodiesterase-III"/>
</dbReference>
<comment type="similarity">
    <text evidence="4">Belongs to the cyclic nucleotide phosphodiesterase class-III family.</text>
</comment>
<dbReference type="PANTHER" id="PTHR42988">
    <property type="entry name" value="PHOSPHOHYDROLASE"/>
    <property type="match status" value="1"/>
</dbReference>
<evidence type="ECO:0000256" key="3">
    <source>
        <dbReference type="ARBA" id="ARBA00023004"/>
    </source>
</evidence>
<dbReference type="PANTHER" id="PTHR42988:SF2">
    <property type="entry name" value="CYCLIC NUCLEOTIDE PHOSPHODIESTERASE CBUA0032-RELATED"/>
    <property type="match status" value="1"/>
</dbReference>
<proteinExistence type="inferred from homology"/>
<dbReference type="EMBL" id="CP067136">
    <property type="protein sequence ID" value="WCR07961.1"/>
    <property type="molecule type" value="Genomic_DNA"/>
</dbReference>
<keyword evidence="1" id="KW-0479">Metal-binding</keyword>
<dbReference type="RefSeq" id="WP_271882488.1">
    <property type="nucleotide sequence ID" value="NZ_CP067136.1"/>
</dbReference>
<protein>
    <submittedName>
        <fullName evidence="6">Metallophosphoesterase</fullName>
    </submittedName>
</protein>
<gene>
    <name evidence="6" type="ORF">JHX87_03810</name>
</gene>
<sequence>MTRILHLSDLHFGFERHDLVEPLLDLINRSSADLVVVSGDLTHRGRAGQYRPAADFLARIVAPVMAIPGNHDIPLFNLPARLLWPYRGYRRAISRDLTPVRQSDRIRVFGLNSVDRFAIQRGLLRDRDLAAVTAGIDPLSMNIVAVHHPLEQLPVVDKELARHARRGLATLAEAGVQIVLSGHLHRWDTDQLMALTAHPGVLQIQTGTALCARTGDLQNEVAMLQIDGPHLTVERHIAPMDQPGFLPPVRQRYSRASGVWAALDSD</sequence>